<dbReference type="GO" id="GO:0000462">
    <property type="term" value="P:maturation of SSU-rRNA from tricistronic rRNA transcript (SSU-rRNA, 5.8S rRNA, LSU-rRNA)"/>
    <property type="evidence" value="ECO:0007669"/>
    <property type="project" value="TreeGrafter"/>
</dbReference>
<accession>A0AAW0JF47</accession>
<proteinExistence type="inferred from homology"/>
<dbReference type="InterPro" id="IPR009292">
    <property type="entry name" value="RRP36"/>
</dbReference>
<gene>
    <name evidence="8" type="primary">RRP36</name>
    <name evidence="8" type="ORF">CFP56_033719</name>
</gene>
<feature type="compositionally biased region" description="Basic and acidic residues" evidence="7">
    <location>
        <begin position="47"/>
        <end position="59"/>
    </location>
</feature>
<comment type="caution">
    <text evidence="8">The sequence shown here is derived from an EMBL/GenBank/DDBJ whole genome shotgun (WGS) entry which is preliminary data.</text>
</comment>
<keyword evidence="5 6" id="KW-0539">Nucleus</keyword>
<dbReference type="Proteomes" id="UP000237347">
    <property type="component" value="Unassembled WGS sequence"/>
</dbReference>
<evidence type="ECO:0000313" key="9">
    <source>
        <dbReference type="Proteomes" id="UP000237347"/>
    </source>
</evidence>
<sequence>MLTMQLSSTQGKQTCLVQRLAMKKTDYPVSNSTKTKFKDSDEYELSSFEHEDRDEHELSSLEDEEEEIECELVDVTFEQLPMKASCKKPVGRKREVVQIPKRIQLAAAGHIRFRSKYNFLFKKYLPDEIKEEQKKLDKSKDPYAVNRFKHSIVWMVNSSYLSHHDKQLKSESVQHIDAAILAEHKKKQREAAKKGKRPFYLSKSTIWKQRLIEKYEYLKASGKLGTFIEKRRKKNVAKDHRYMPYRRS</sequence>
<evidence type="ECO:0000256" key="3">
    <source>
        <dbReference type="ARBA" id="ARBA00022517"/>
    </source>
</evidence>
<name>A0AAW0JF47_QUESU</name>
<comment type="subunit">
    <text evidence="6">Associates with 90S and pre-40S pre-ribosomal particles.</text>
</comment>
<evidence type="ECO:0000313" key="8">
    <source>
        <dbReference type="EMBL" id="KAK7825115.1"/>
    </source>
</evidence>
<reference evidence="8 9" key="1">
    <citation type="journal article" date="2018" name="Sci. Data">
        <title>The draft genome sequence of cork oak.</title>
        <authorList>
            <person name="Ramos A.M."/>
            <person name="Usie A."/>
            <person name="Barbosa P."/>
            <person name="Barros P.M."/>
            <person name="Capote T."/>
            <person name="Chaves I."/>
            <person name="Simoes F."/>
            <person name="Abreu I."/>
            <person name="Carrasquinho I."/>
            <person name="Faro C."/>
            <person name="Guimaraes J.B."/>
            <person name="Mendonca D."/>
            <person name="Nobrega F."/>
            <person name="Rodrigues L."/>
            <person name="Saibo N.J.M."/>
            <person name="Varela M.C."/>
            <person name="Egas C."/>
            <person name="Matos J."/>
            <person name="Miguel C.M."/>
            <person name="Oliveira M.M."/>
            <person name="Ricardo C.P."/>
            <person name="Goncalves S."/>
        </authorList>
    </citation>
    <scope>NUCLEOTIDE SEQUENCE [LARGE SCALE GENOMIC DNA]</scope>
    <source>
        <strain evidence="9">cv. HL8</strain>
    </source>
</reference>
<comment type="similarity">
    <text evidence="2 6">Belongs to the RRP36 family.</text>
</comment>
<evidence type="ECO:0000256" key="7">
    <source>
        <dbReference type="SAM" id="MobiDB-lite"/>
    </source>
</evidence>
<evidence type="ECO:0000256" key="5">
    <source>
        <dbReference type="ARBA" id="ARBA00023242"/>
    </source>
</evidence>
<evidence type="ECO:0000256" key="2">
    <source>
        <dbReference type="ARBA" id="ARBA00009418"/>
    </source>
</evidence>
<dbReference type="GO" id="GO:0005730">
    <property type="term" value="C:nucleolus"/>
    <property type="evidence" value="ECO:0007669"/>
    <property type="project" value="UniProtKB-SubCell"/>
</dbReference>
<comment type="function">
    <text evidence="6">Component of the 90S pre-ribosome involved in the maturation of rRNAs. Required for early cleavages of the pre-RNAs in the 40S ribosomal subunit maturation pathway.</text>
</comment>
<dbReference type="PANTHER" id="PTHR21738:SF0">
    <property type="entry name" value="RIBOSOMAL RNA PROCESSING PROTEIN 36 HOMOLOG"/>
    <property type="match status" value="1"/>
</dbReference>
<feature type="region of interest" description="Disordered" evidence="7">
    <location>
        <begin position="29"/>
        <end position="65"/>
    </location>
</feature>
<organism evidence="8 9">
    <name type="scientific">Quercus suber</name>
    <name type="common">Cork oak</name>
    <dbReference type="NCBI Taxonomy" id="58331"/>
    <lineage>
        <taxon>Eukaryota</taxon>
        <taxon>Viridiplantae</taxon>
        <taxon>Streptophyta</taxon>
        <taxon>Embryophyta</taxon>
        <taxon>Tracheophyta</taxon>
        <taxon>Spermatophyta</taxon>
        <taxon>Magnoliopsida</taxon>
        <taxon>eudicotyledons</taxon>
        <taxon>Gunneridae</taxon>
        <taxon>Pentapetalae</taxon>
        <taxon>rosids</taxon>
        <taxon>fabids</taxon>
        <taxon>Fagales</taxon>
        <taxon>Fagaceae</taxon>
        <taxon>Quercus</taxon>
    </lineage>
</organism>
<dbReference type="GO" id="GO:0030686">
    <property type="term" value="C:90S preribosome"/>
    <property type="evidence" value="ECO:0007669"/>
    <property type="project" value="TreeGrafter"/>
</dbReference>
<keyword evidence="4 6" id="KW-0698">rRNA processing</keyword>
<evidence type="ECO:0000256" key="1">
    <source>
        <dbReference type="ARBA" id="ARBA00004604"/>
    </source>
</evidence>
<keyword evidence="6" id="KW-0687">Ribonucleoprotein</keyword>
<evidence type="ECO:0000256" key="6">
    <source>
        <dbReference type="RuleBase" id="RU368027"/>
    </source>
</evidence>
<evidence type="ECO:0000256" key="4">
    <source>
        <dbReference type="ARBA" id="ARBA00022552"/>
    </source>
</evidence>
<comment type="subcellular location">
    <subcellularLocation>
        <location evidence="1 6">Nucleus</location>
        <location evidence="1 6">Nucleolus</location>
    </subcellularLocation>
</comment>
<dbReference type="AlphaFoldDB" id="A0AAW0JF47"/>
<protein>
    <recommendedName>
        <fullName evidence="6">rRNA biogenesis protein RRP36</fullName>
    </recommendedName>
</protein>
<keyword evidence="3 6" id="KW-0690">Ribosome biogenesis</keyword>
<dbReference type="PANTHER" id="PTHR21738">
    <property type="entry name" value="RIBOSOMAL RNA PROCESSING PROTEIN 36 HOMOLOG"/>
    <property type="match status" value="1"/>
</dbReference>
<dbReference type="Pfam" id="PF06102">
    <property type="entry name" value="RRP36"/>
    <property type="match status" value="1"/>
</dbReference>
<dbReference type="EMBL" id="PKMF04000585">
    <property type="protein sequence ID" value="KAK7825115.1"/>
    <property type="molecule type" value="Genomic_DNA"/>
</dbReference>
<keyword evidence="9" id="KW-1185">Reference proteome</keyword>